<name>A0A0N4ZAH7_PARTI</name>
<dbReference type="PANTHER" id="PTHR46539">
    <property type="entry name" value="E3 UBIQUITIN-PROTEIN LIGASE ATL42"/>
    <property type="match status" value="1"/>
</dbReference>
<dbReference type="Pfam" id="PF13639">
    <property type="entry name" value="zf-RING_2"/>
    <property type="match status" value="1"/>
</dbReference>
<dbReference type="PANTHER" id="PTHR46539:SF1">
    <property type="entry name" value="E3 UBIQUITIN-PROTEIN LIGASE ATL42"/>
    <property type="match status" value="1"/>
</dbReference>
<evidence type="ECO:0000256" key="7">
    <source>
        <dbReference type="ARBA" id="ARBA00023136"/>
    </source>
</evidence>
<evidence type="ECO:0000256" key="5">
    <source>
        <dbReference type="ARBA" id="ARBA00022833"/>
    </source>
</evidence>
<sequence>MESAPTDDTQRIVTSVTIDELISALNSDTAVDGRIEERPLNYSGGIDPEYMDKLERICTKDASNDQQCIICLEKFGSEDPNPESEVIITQCKHNFHTECISQWFEKNADCPVCRMKFPKNDDILKDLEKVLAQRQRELMDLIG</sequence>
<dbReference type="AlphaFoldDB" id="A0A0N4ZAH7"/>
<dbReference type="WBParaSite" id="PTRK_0000445600.1">
    <property type="protein sequence ID" value="PTRK_0000445600.1"/>
    <property type="gene ID" value="PTRK_0000445600"/>
</dbReference>
<dbReference type="SUPFAM" id="SSF57850">
    <property type="entry name" value="RING/U-box"/>
    <property type="match status" value="1"/>
</dbReference>
<evidence type="ECO:0000259" key="9">
    <source>
        <dbReference type="PROSITE" id="PS50089"/>
    </source>
</evidence>
<keyword evidence="10" id="KW-1185">Reference proteome</keyword>
<dbReference type="PROSITE" id="PS50089">
    <property type="entry name" value="ZF_RING_2"/>
    <property type="match status" value="1"/>
</dbReference>
<evidence type="ECO:0000256" key="8">
    <source>
        <dbReference type="PROSITE-ProRule" id="PRU00175"/>
    </source>
</evidence>
<reference evidence="11" key="1">
    <citation type="submission" date="2017-02" db="UniProtKB">
        <authorList>
            <consortium name="WormBaseParasite"/>
        </authorList>
    </citation>
    <scope>IDENTIFICATION</scope>
</reference>
<protein>
    <submittedName>
        <fullName evidence="11">RING-type domain-containing protein</fullName>
    </submittedName>
</protein>
<organism evidence="10 11">
    <name type="scientific">Parastrongyloides trichosuri</name>
    <name type="common">Possum-specific nematode worm</name>
    <dbReference type="NCBI Taxonomy" id="131310"/>
    <lineage>
        <taxon>Eukaryota</taxon>
        <taxon>Metazoa</taxon>
        <taxon>Ecdysozoa</taxon>
        <taxon>Nematoda</taxon>
        <taxon>Chromadorea</taxon>
        <taxon>Rhabditida</taxon>
        <taxon>Tylenchina</taxon>
        <taxon>Panagrolaimomorpha</taxon>
        <taxon>Strongyloidoidea</taxon>
        <taxon>Strongyloididae</taxon>
        <taxon>Parastrongyloides</taxon>
    </lineage>
</organism>
<comment type="subcellular location">
    <subcellularLocation>
        <location evidence="1">Membrane</location>
    </subcellularLocation>
</comment>
<keyword evidence="2" id="KW-0812">Transmembrane</keyword>
<evidence type="ECO:0000256" key="4">
    <source>
        <dbReference type="ARBA" id="ARBA00022771"/>
    </source>
</evidence>
<evidence type="ECO:0000256" key="2">
    <source>
        <dbReference type="ARBA" id="ARBA00022692"/>
    </source>
</evidence>
<keyword evidence="3" id="KW-0479">Metal-binding</keyword>
<dbReference type="SMART" id="SM00184">
    <property type="entry name" value="RING"/>
    <property type="match status" value="1"/>
</dbReference>
<dbReference type="STRING" id="131310.A0A0N4ZAH7"/>
<evidence type="ECO:0000313" key="11">
    <source>
        <dbReference type="WBParaSite" id="PTRK_0000445600.1"/>
    </source>
</evidence>
<keyword evidence="7" id="KW-0472">Membrane</keyword>
<proteinExistence type="predicted"/>
<dbReference type="Proteomes" id="UP000038045">
    <property type="component" value="Unplaced"/>
</dbReference>
<keyword evidence="6" id="KW-1133">Transmembrane helix</keyword>
<keyword evidence="4 8" id="KW-0863">Zinc-finger</keyword>
<feature type="domain" description="RING-type" evidence="9">
    <location>
        <begin position="68"/>
        <end position="114"/>
    </location>
</feature>
<dbReference type="GO" id="GO:0008270">
    <property type="term" value="F:zinc ion binding"/>
    <property type="evidence" value="ECO:0007669"/>
    <property type="project" value="UniProtKB-KW"/>
</dbReference>
<evidence type="ECO:0000256" key="1">
    <source>
        <dbReference type="ARBA" id="ARBA00004370"/>
    </source>
</evidence>
<evidence type="ECO:0000313" key="10">
    <source>
        <dbReference type="Proteomes" id="UP000038045"/>
    </source>
</evidence>
<evidence type="ECO:0000256" key="3">
    <source>
        <dbReference type="ARBA" id="ARBA00022723"/>
    </source>
</evidence>
<dbReference type="CDD" id="cd16448">
    <property type="entry name" value="RING-H2"/>
    <property type="match status" value="1"/>
</dbReference>
<dbReference type="Gene3D" id="3.30.40.10">
    <property type="entry name" value="Zinc/RING finger domain, C3HC4 (zinc finger)"/>
    <property type="match status" value="1"/>
</dbReference>
<accession>A0A0N4ZAH7</accession>
<evidence type="ECO:0000256" key="6">
    <source>
        <dbReference type="ARBA" id="ARBA00022989"/>
    </source>
</evidence>
<dbReference type="InterPro" id="IPR001841">
    <property type="entry name" value="Znf_RING"/>
</dbReference>
<dbReference type="GO" id="GO:0016020">
    <property type="term" value="C:membrane"/>
    <property type="evidence" value="ECO:0007669"/>
    <property type="project" value="UniProtKB-SubCell"/>
</dbReference>
<keyword evidence="5" id="KW-0862">Zinc</keyword>
<dbReference type="InterPro" id="IPR013083">
    <property type="entry name" value="Znf_RING/FYVE/PHD"/>
</dbReference>